<evidence type="ECO:0000256" key="7">
    <source>
        <dbReference type="ARBA" id="ARBA00022801"/>
    </source>
</evidence>
<keyword evidence="13" id="KW-1185">Reference proteome</keyword>
<evidence type="ECO:0000256" key="4">
    <source>
        <dbReference type="ARBA" id="ARBA00022741"/>
    </source>
</evidence>
<dbReference type="Proteomes" id="UP000077173">
    <property type="component" value="Unassembled WGS sequence"/>
</dbReference>
<dbReference type="CDD" id="cd18030">
    <property type="entry name" value="DEXHc_RE_I_HsdR"/>
    <property type="match status" value="1"/>
</dbReference>
<dbReference type="InterPro" id="IPR055180">
    <property type="entry name" value="HsdR_RecA-like_helicase_dom_2"/>
</dbReference>
<dbReference type="Gene3D" id="3.40.50.300">
    <property type="entry name" value="P-loop containing nucleotide triphosphate hydrolases"/>
    <property type="match status" value="2"/>
</dbReference>
<dbReference type="InterPro" id="IPR040980">
    <property type="entry name" value="SWI2_SNF2"/>
</dbReference>
<dbReference type="InterPro" id="IPR051268">
    <property type="entry name" value="Type-I_R_enzyme_R_subunit"/>
</dbReference>
<comment type="catalytic activity">
    <reaction evidence="1 10">
        <text>Endonucleolytic cleavage of DNA to give random double-stranded fragments with terminal 5'-phosphates, ATP is simultaneously hydrolyzed.</text>
        <dbReference type="EC" id="3.1.21.3"/>
    </reaction>
</comment>
<dbReference type="EC" id="3.1.21.3" evidence="10"/>
<dbReference type="InterPro" id="IPR004473">
    <property type="entry name" value="Restrct_endonuc_typeI_HsdR"/>
</dbReference>
<evidence type="ECO:0000256" key="1">
    <source>
        <dbReference type="ARBA" id="ARBA00000851"/>
    </source>
</evidence>
<evidence type="ECO:0000256" key="9">
    <source>
        <dbReference type="ARBA" id="ARBA00023125"/>
    </source>
</evidence>
<dbReference type="AlphaFoldDB" id="A0A176Z9V5"/>
<evidence type="ECO:0000256" key="10">
    <source>
        <dbReference type="RuleBase" id="RU364115"/>
    </source>
</evidence>
<dbReference type="GO" id="GO:0009035">
    <property type="term" value="F:type I site-specific deoxyribonuclease activity"/>
    <property type="evidence" value="ECO:0007669"/>
    <property type="project" value="UniProtKB-EC"/>
</dbReference>
<evidence type="ECO:0000256" key="5">
    <source>
        <dbReference type="ARBA" id="ARBA00022747"/>
    </source>
</evidence>
<comment type="caution">
    <text evidence="12">The sequence shown here is derived from an EMBL/GenBank/DDBJ whole genome shotgun (WGS) entry which is preliminary data.</text>
</comment>
<dbReference type="GO" id="GO:0009307">
    <property type="term" value="P:DNA restriction-modification system"/>
    <property type="evidence" value="ECO:0007669"/>
    <property type="project" value="UniProtKB-KW"/>
</dbReference>
<protein>
    <recommendedName>
        <fullName evidence="10">Type I restriction enzyme endonuclease subunit</fullName>
        <shortName evidence="10">R protein</shortName>
        <ecNumber evidence="10">3.1.21.3</ecNumber>
    </recommendedName>
</protein>
<comment type="function">
    <text evidence="10">Subunit R is required for both nuclease and ATPase activities, but not for modification.</text>
</comment>
<evidence type="ECO:0000256" key="3">
    <source>
        <dbReference type="ARBA" id="ARBA00022722"/>
    </source>
</evidence>
<keyword evidence="6 12" id="KW-0255">Endonuclease</keyword>
<dbReference type="PANTHER" id="PTHR30195:SF15">
    <property type="entry name" value="TYPE I RESTRICTION ENZYME HINDI ENDONUCLEASE SUBUNIT"/>
    <property type="match status" value="1"/>
</dbReference>
<dbReference type="InterPro" id="IPR027417">
    <property type="entry name" value="P-loop_NTPase"/>
</dbReference>
<keyword evidence="4 10" id="KW-0547">Nucleotide-binding</keyword>
<accession>A0A176Z9V5</accession>
<keyword evidence="7 10" id="KW-0378">Hydrolase</keyword>
<dbReference type="PANTHER" id="PTHR30195">
    <property type="entry name" value="TYPE I SITE-SPECIFIC DEOXYRIBONUCLEASE PROTEIN SUBUNIT M AND R"/>
    <property type="match status" value="1"/>
</dbReference>
<proteinExistence type="inferred from homology"/>
<sequence length="1014" mass="114561">MIGEPERATQDRVIALFTKRLRWRYLGDWSERANSNIEDGLLVTNLKARGYSEAQIAAALERLRREANNHSRSLYQNNKAVHEVLRYGVSAKTEPGKPSETIRLIDWEAPDHNDFAIAEEVTLLGGSTRRPDIVLYINGIAIGVLELKNSRVSIGNGIRQSISNQSPEFNAWFYSTVQLVFAGNDSQGLRYGTVGTPEKLFLAWKEDDLDDSDLKLDKYLLKMCDKRRCLELIRDFVLFDGGKKKLPRVHQYFGIKAAQDRISRREGGIIWHTQGSGKSIVMVLLARWILETNPHARVIIVTDRDELDGQIESNFAATGQEMHRTTSGADLMSLLSGAPTPRLICSLVQKFGRKDVGNFDRFIRDLEANPARTVGELFVFVDECHRTQSGKLNRIMKAMMPSAVFIGFTGTPLLKQDRQTSLEVFGSYIHTYKYSEAVEDGVVLDLVYEARDVDQVLGAQDKIDQWFDAKTKGLNDWQKDELRKQWGTMQRVLSSRSRMDRIVSDIVFDFGVKPRLSNARGTAMLVARNIFEACKFYALFQKTVFKGHCAVITSYNPQAADITLEDTGAASETDKQLIYNLYQEILKDIPSQPGMTKTEVYEEQAKQLFKKEPATMKLLIVVDKLLTGFDAPSCTYLYIDKSMQDHGLFQAICRTNRLDGEDKQFGYIVDYMDLFQKVQGAINVYSSELDHSAGGVDPEVILQNRLTKGRKRLDEALESIQLLCEPVPPPRNDDAFRRYFCGNTEIAADLSDRAASRAAFYKACAALVRAFANIADDLDMAGYTASEVDQIKRLISDYVKLRDMIRNASGETLDLKSYEADMRHLIDTYIEAKEPRKISPFDDMPLLEIIATLGIESAINTLPGSLKGNKDAVAETIENNVRAKIIKESLTDPAFYDKMSKLLDEIIVARKAKAVAYEDYLKQIAKLVSTVSAGQEGERPAAIQTEGQRALYNNLARDADLAMRLDTKIKQVRPADWRGVHAREQEIKAAIYEIVKDEVETERLFAIIYHQKEY</sequence>
<dbReference type="CDD" id="cd22332">
    <property type="entry name" value="HsdR_N"/>
    <property type="match status" value="1"/>
</dbReference>
<dbReference type="InterPro" id="IPR007409">
    <property type="entry name" value="Restrct_endonuc_type1_HsdR_N"/>
</dbReference>
<keyword evidence="8 10" id="KW-0067">ATP-binding</keyword>
<evidence type="ECO:0000256" key="2">
    <source>
        <dbReference type="ARBA" id="ARBA00008598"/>
    </source>
</evidence>
<dbReference type="Gene3D" id="3.90.1570.50">
    <property type="match status" value="1"/>
</dbReference>
<dbReference type="GO" id="GO:0005524">
    <property type="term" value="F:ATP binding"/>
    <property type="evidence" value="ECO:0007669"/>
    <property type="project" value="UniProtKB-KW"/>
</dbReference>
<dbReference type="Pfam" id="PF04313">
    <property type="entry name" value="HSDR_N"/>
    <property type="match status" value="1"/>
</dbReference>
<keyword evidence="9 10" id="KW-0238">DNA-binding</keyword>
<gene>
    <name evidence="12" type="ORF">AXW67_09500</name>
</gene>
<dbReference type="NCBIfam" id="TIGR00348">
    <property type="entry name" value="hsdR"/>
    <property type="match status" value="1"/>
</dbReference>
<evidence type="ECO:0000256" key="8">
    <source>
        <dbReference type="ARBA" id="ARBA00022840"/>
    </source>
</evidence>
<evidence type="ECO:0000256" key="6">
    <source>
        <dbReference type="ARBA" id="ARBA00022759"/>
    </source>
</evidence>
<dbReference type="GO" id="GO:0003677">
    <property type="term" value="F:DNA binding"/>
    <property type="evidence" value="ECO:0007669"/>
    <property type="project" value="UniProtKB-KW"/>
</dbReference>
<comment type="subunit">
    <text evidence="10">The type I restriction/modification system is composed of three polypeptides R, M and S.</text>
</comment>
<dbReference type="Pfam" id="PF22679">
    <property type="entry name" value="T1R_D3-like"/>
    <property type="match status" value="1"/>
</dbReference>
<evidence type="ECO:0000313" key="12">
    <source>
        <dbReference type="EMBL" id="OAF17410.1"/>
    </source>
</evidence>
<name>A0A176Z9V5_9BRAD</name>
<dbReference type="EMBL" id="LSEF01000046">
    <property type="protein sequence ID" value="OAF17410.1"/>
    <property type="molecule type" value="Genomic_DNA"/>
</dbReference>
<evidence type="ECO:0000259" key="11">
    <source>
        <dbReference type="PROSITE" id="PS51192"/>
    </source>
</evidence>
<organism evidence="12 13">
    <name type="scientific">Bradyrhizobium neotropicale</name>
    <dbReference type="NCBI Taxonomy" id="1497615"/>
    <lineage>
        <taxon>Bacteria</taxon>
        <taxon>Pseudomonadati</taxon>
        <taxon>Pseudomonadota</taxon>
        <taxon>Alphaproteobacteria</taxon>
        <taxon>Hyphomicrobiales</taxon>
        <taxon>Nitrobacteraceae</taxon>
        <taxon>Bradyrhizobium</taxon>
    </lineage>
</organism>
<dbReference type="Pfam" id="PF18766">
    <property type="entry name" value="SWI2_SNF2"/>
    <property type="match status" value="1"/>
</dbReference>
<keyword evidence="3" id="KW-0540">Nuclease</keyword>
<evidence type="ECO:0000313" key="13">
    <source>
        <dbReference type="Proteomes" id="UP000077173"/>
    </source>
</evidence>
<dbReference type="InterPro" id="IPR014001">
    <property type="entry name" value="Helicase_ATP-bd"/>
</dbReference>
<feature type="domain" description="Helicase ATP-binding" evidence="11">
    <location>
        <begin position="259"/>
        <end position="430"/>
    </location>
</feature>
<dbReference type="SMART" id="SM00487">
    <property type="entry name" value="DEXDc"/>
    <property type="match status" value="1"/>
</dbReference>
<reference evidence="12 13" key="1">
    <citation type="submission" date="2016-02" db="EMBL/GenBank/DDBJ databases">
        <title>Draft genome sequence of the strain BR 10247T Bradyrhizobium neotropicale isolated from nodules of Centrolobium paraense.</title>
        <authorList>
            <person name="Simoes-Araujo J.L."/>
            <person name="Barauna A.C."/>
            <person name="Silva K."/>
            <person name="Zilli J.E."/>
        </authorList>
    </citation>
    <scope>NUCLEOTIDE SEQUENCE [LARGE SCALE GENOMIC DNA]</scope>
    <source>
        <strain evidence="12 13">BR 10247</strain>
    </source>
</reference>
<dbReference type="RefSeq" id="WP_063678474.1">
    <property type="nucleotide sequence ID" value="NZ_LSEF01000046.1"/>
</dbReference>
<dbReference type="SUPFAM" id="SSF52540">
    <property type="entry name" value="P-loop containing nucleoside triphosphate hydrolases"/>
    <property type="match status" value="2"/>
</dbReference>
<comment type="similarity">
    <text evidence="2 10">Belongs to the HsdR family.</text>
</comment>
<keyword evidence="5 10" id="KW-0680">Restriction system</keyword>
<dbReference type="PROSITE" id="PS51192">
    <property type="entry name" value="HELICASE_ATP_BIND_1"/>
    <property type="match status" value="1"/>
</dbReference>
<dbReference type="CDD" id="cd18800">
    <property type="entry name" value="SF2_C_EcoR124I-like"/>
    <property type="match status" value="1"/>
</dbReference>